<dbReference type="EMBL" id="PFLX01000031">
    <property type="protein sequence ID" value="PIY90863.1"/>
    <property type="molecule type" value="Genomic_DNA"/>
</dbReference>
<dbReference type="Proteomes" id="UP000230055">
    <property type="component" value="Unassembled WGS sequence"/>
</dbReference>
<organism evidence="1 2">
    <name type="scientific">Candidatus Nealsonbacteria bacterium CG_4_10_14_0_8_um_filter_35_10</name>
    <dbReference type="NCBI Taxonomy" id="1974683"/>
    <lineage>
        <taxon>Bacteria</taxon>
        <taxon>Candidatus Nealsoniibacteriota</taxon>
    </lineage>
</organism>
<proteinExistence type="predicted"/>
<protein>
    <submittedName>
        <fullName evidence="1">Uncharacterized protein</fullName>
    </submittedName>
</protein>
<name>A0A2M7R8J4_9BACT</name>
<feature type="non-terminal residue" evidence="1">
    <location>
        <position position="1"/>
    </location>
</feature>
<gene>
    <name evidence="1" type="ORF">COY72_01170</name>
</gene>
<dbReference type="AlphaFoldDB" id="A0A2M7R8J4"/>
<comment type="caution">
    <text evidence="1">The sequence shown here is derived from an EMBL/GenBank/DDBJ whole genome shotgun (WGS) entry which is preliminary data.</text>
</comment>
<sequence>PYYVLSLKLPVIEEGTSLLYKSLYIFAFLPEYRQDCAEEEGEIVKIGSIEFSKAIYYGGGTEITDEDIFYDTFKDNKCVKLNFNLRLSKWGFKEGLGPMDYKKETEIFNQMLSTFRFIE</sequence>
<accession>A0A2M7R8J4</accession>
<reference evidence="2" key="1">
    <citation type="submission" date="2017-09" db="EMBL/GenBank/DDBJ databases">
        <title>Depth-based differentiation of microbial function through sediment-hosted aquifers and enrichment of novel symbionts in the deep terrestrial subsurface.</title>
        <authorList>
            <person name="Probst A.J."/>
            <person name="Ladd B."/>
            <person name="Jarett J.K."/>
            <person name="Geller-Mcgrath D.E."/>
            <person name="Sieber C.M.K."/>
            <person name="Emerson J.B."/>
            <person name="Anantharaman K."/>
            <person name="Thomas B.C."/>
            <person name="Malmstrom R."/>
            <person name="Stieglmeier M."/>
            <person name="Klingl A."/>
            <person name="Woyke T."/>
            <person name="Ryan C.M."/>
            <person name="Banfield J.F."/>
        </authorList>
    </citation>
    <scope>NUCLEOTIDE SEQUENCE [LARGE SCALE GENOMIC DNA]</scope>
</reference>
<evidence type="ECO:0000313" key="1">
    <source>
        <dbReference type="EMBL" id="PIY90863.1"/>
    </source>
</evidence>
<evidence type="ECO:0000313" key="2">
    <source>
        <dbReference type="Proteomes" id="UP000230055"/>
    </source>
</evidence>